<accession>A0ABP7U001</accession>
<sequence>MQSAAIIAGEESAASADVAIDLVASGLDAAFVEAGNALAAAYGLVEELIATLAEVTGALDREAAGRAVTNMEMLAARIELLPTTIGGRAGALAAISAAANAVSDEVSGVGRTLDFLRICGLNIKVASGGQPGFSEFADQMLVRLDVSESEIRGIRGEVRHLLSILPSVQSSDRKLAAECAAVAEDAPLKLTRNALALRDYLQVAADRSDAIAAIAGQIRAHLADALGAMQIGDITRQRLEHIATGYRILVTDLGLDTAGDPVRAAAAAQVLAMLEAQGEETLADFRRECGRMLEGQQALAGEIAALLALQEGDGKTRSSSDLLHALERGVAAIGVFTERLQEADGCSQALGAQTAQTVVRLSERLSLVHQVTADVDNMAWNTDVRCFRMGQEGVGLAQIAREIRAFVGTLEAICTRVDAGVATLTEAAAGLAGGAASEAEGEVTLAQSLAIISEGARRSDEGIARLDRQAASAAAAVGGAVETVGRLDSFSAALETALGGLRSVQGRFAGVTAEANAEAQAVLDQIAPIYTMASERQLHRRFAAPDEVGEAESAPPPPDAQDEDDGLF</sequence>
<comment type="caution">
    <text evidence="2">The sequence shown here is derived from an EMBL/GenBank/DDBJ whole genome shotgun (WGS) entry which is preliminary data.</text>
</comment>
<evidence type="ECO:0000256" key="1">
    <source>
        <dbReference type="SAM" id="MobiDB-lite"/>
    </source>
</evidence>
<name>A0ABP7U001_9SPHN</name>
<keyword evidence="3" id="KW-1185">Reference proteome</keyword>
<organism evidence="2 3">
    <name type="scientific">Sphingomonas rosea</name>
    <dbReference type="NCBI Taxonomy" id="335605"/>
    <lineage>
        <taxon>Bacteria</taxon>
        <taxon>Pseudomonadati</taxon>
        <taxon>Pseudomonadota</taxon>
        <taxon>Alphaproteobacteria</taxon>
        <taxon>Sphingomonadales</taxon>
        <taxon>Sphingomonadaceae</taxon>
        <taxon>Sphingomonas</taxon>
    </lineage>
</organism>
<feature type="region of interest" description="Disordered" evidence="1">
    <location>
        <begin position="540"/>
        <end position="568"/>
    </location>
</feature>
<protein>
    <submittedName>
        <fullName evidence="2">Chemotaxis protein</fullName>
    </submittedName>
</protein>
<evidence type="ECO:0000313" key="2">
    <source>
        <dbReference type="EMBL" id="GAA4033788.1"/>
    </source>
</evidence>
<dbReference type="EMBL" id="BAABBR010000001">
    <property type="protein sequence ID" value="GAA4033788.1"/>
    <property type="molecule type" value="Genomic_DNA"/>
</dbReference>
<proteinExistence type="predicted"/>
<reference evidence="3" key="1">
    <citation type="journal article" date="2019" name="Int. J. Syst. Evol. Microbiol.">
        <title>The Global Catalogue of Microorganisms (GCM) 10K type strain sequencing project: providing services to taxonomists for standard genome sequencing and annotation.</title>
        <authorList>
            <consortium name="The Broad Institute Genomics Platform"/>
            <consortium name="The Broad Institute Genome Sequencing Center for Infectious Disease"/>
            <person name="Wu L."/>
            <person name="Ma J."/>
        </authorList>
    </citation>
    <scope>NUCLEOTIDE SEQUENCE [LARGE SCALE GENOMIC DNA]</scope>
    <source>
        <strain evidence="3">JCM 17564</strain>
    </source>
</reference>
<evidence type="ECO:0000313" key="3">
    <source>
        <dbReference type="Proteomes" id="UP001424459"/>
    </source>
</evidence>
<gene>
    <name evidence="2" type="ORF">GCM10022281_12150</name>
</gene>
<dbReference type="Proteomes" id="UP001424459">
    <property type="component" value="Unassembled WGS sequence"/>
</dbReference>